<dbReference type="Gene3D" id="3.40.50.620">
    <property type="entry name" value="HUPs"/>
    <property type="match status" value="1"/>
</dbReference>
<evidence type="ECO:0000313" key="1">
    <source>
        <dbReference type="EMBL" id="KFX70338.1"/>
    </source>
</evidence>
<dbReference type="CDD" id="cd01996">
    <property type="entry name" value="AANH_WbpG-like"/>
    <property type="match status" value="1"/>
</dbReference>
<keyword evidence="2" id="KW-1185">Reference proteome</keyword>
<dbReference type="eggNOG" id="COG0037">
    <property type="taxonomic scope" value="Bacteria"/>
</dbReference>
<evidence type="ECO:0000313" key="2">
    <source>
        <dbReference type="Proteomes" id="UP000030063"/>
    </source>
</evidence>
<sequence length="383" mass="44388">MRTLTTKAQICSRCVMDTSDPEITFDADGVCNHCIEFDTVTLQNWFPNEEGAARWAATVEQIKAAGRDQEYDCILGLSGGVDSSYLAIKIHEWGLRPLVVHVDAGWNSELAVANIEALVKHCNYDLHTHVVDWEDMRDLHLAYLRAGIANQDVPQDHIFFASLYHFATKNGIRYILSGGNLATEGIFPKAWHGSAMDAINLKAIQRKYGERKLHSYKTISFFEYYIWYPFVKKMRTVRPLNYMPYDKTKALEELQRTVGYKPYARKHGESQFTKVFQNYYLPEKFGYDKRRPHLSSLIVSGQMTRDEAMAKLAEPLYDADELEIDIAYFCKKLRITRSQFDELLKAPVHRHNEFPTWEGRYRLLKGMQSMLARITGRRIRIYS</sequence>
<reference evidence="1 2" key="1">
    <citation type="journal article" date="2014" name="Genome Announc.">
        <title>Draft Genome Sequence of Petroleum Oil-Degrading Marine Bacterium Pseudomonas taeanensis Strain MS-3, Isolated from a Crude Oil-Contaminated Seashore.</title>
        <authorList>
            <person name="Lee S.Y."/>
            <person name="Kim S.H."/>
            <person name="Lee D.G."/>
            <person name="Shin S."/>
            <person name="Yun S.H."/>
            <person name="Choi C.W."/>
            <person name="Chung Y.H."/>
            <person name="Choi J.S."/>
            <person name="Kahng H.Y."/>
            <person name="Kim S.I."/>
        </authorList>
    </citation>
    <scope>NUCLEOTIDE SEQUENCE [LARGE SCALE GENOMIC DNA]</scope>
    <source>
        <strain evidence="1 2">MS-3</strain>
    </source>
</reference>
<dbReference type="Proteomes" id="UP000030063">
    <property type="component" value="Unassembled WGS sequence"/>
</dbReference>
<dbReference type="STRING" id="1395571.TMS3_0112755"/>
<dbReference type="NCBIfam" id="TIGR03573">
    <property type="entry name" value="WbuX"/>
    <property type="match status" value="1"/>
</dbReference>
<dbReference type="AlphaFoldDB" id="A0A0A1YN07"/>
<name>A0A0A1YN07_9PSED</name>
<protein>
    <submittedName>
        <fullName evidence="1">ExsB family protein</fullName>
    </submittedName>
</protein>
<comment type="caution">
    <text evidence="1">The sequence shown here is derived from an EMBL/GenBank/DDBJ whole genome shotgun (WGS) entry which is preliminary data.</text>
</comment>
<dbReference type="InterPro" id="IPR020022">
    <property type="entry name" value="N-acetyl_sugar_amidoTrfase"/>
</dbReference>
<gene>
    <name evidence="1" type="ORF">TMS3_0112755</name>
</gene>
<dbReference type="EMBL" id="AWSQ01000002">
    <property type="protein sequence ID" value="KFX70338.1"/>
    <property type="molecule type" value="Genomic_DNA"/>
</dbReference>
<proteinExistence type="predicted"/>
<organism evidence="1 2">
    <name type="scientific">Pseudomonas taeanensis MS-3</name>
    <dbReference type="NCBI Taxonomy" id="1395571"/>
    <lineage>
        <taxon>Bacteria</taxon>
        <taxon>Pseudomonadati</taxon>
        <taxon>Pseudomonadota</taxon>
        <taxon>Gammaproteobacteria</taxon>
        <taxon>Pseudomonadales</taxon>
        <taxon>Pseudomonadaceae</taxon>
        <taxon>Pseudomonas</taxon>
    </lineage>
</organism>
<accession>A0A0A1YN07</accession>
<dbReference type="SUPFAM" id="SSF52402">
    <property type="entry name" value="Adenine nucleotide alpha hydrolases-like"/>
    <property type="match status" value="1"/>
</dbReference>
<dbReference type="RefSeq" id="WP_029866321.1">
    <property type="nucleotide sequence ID" value="NZ_AWSQ01000002.1"/>
</dbReference>
<dbReference type="OrthoDB" id="9765475at2"/>
<dbReference type="InterPro" id="IPR014729">
    <property type="entry name" value="Rossmann-like_a/b/a_fold"/>
</dbReference>